<reference evidence="2" key="1">
    <citation type="journal article" date="2015" name="Nature">
        <title>Complex archaea that bridge the gap between prokaryotes and eukaryotes.</title>
        <authorList>
            <person name="Spang A."/>
            <person name="Saw J.H."/>
            <person name="Jorgensen S.L."/>
            <person name="Zaremba-Niedzwiedzka K."/>
            <person name="Martijn J."/>
            <person name="Lind A.E."/>
            <person name="van Eijk R."/>
            <person name="Schleper C."/>
            <person name="Guy L."/>
            <person name="Ettema T.J."/>
        </authorList>
    </citation>
    <scope>NUCLEOTIDE SEQUENCE</scope>
</reference>
<feature type="region of interest" description="Disordered" evidence="1">
    <location>
        <begin position="539"/>
        <end position="561"/>
    </location>
</feature>
<proteinExistence type="predicted"/>
<accession>A0A0F9SZ26</accession>
<comment type="caution">
    <text evidence="2">The sequence shown here is derived from an EMBL/GenBank/DDBJ whole genome shotgun (WGS) entry which is preliminary data.</text>
</comment>
<gene>
    <name evidence="2" type="ORF">LCGC14_0392860</name>
</gene>
<evidence type="ECO:0008006" key="3">
    <source>
        <dbReference type="Google" id="ProtNLM"/>
    </source>
</evidence>
<organism evidence="2">
    <name type="scientific">marine sediment metagenome</name>
    <dbReference type="NCBI Taxonomy" id="412755"/>
    <lineage>
        <taxon>unclassified sequences</taxon>
        <taxon>metagenomes</taxon>
        <taxon>ecological metagenomes</taxon>
    </lineage>
</organism>
<evidence type="ECO:0000313" key="2">
    <source>
        <dbReference type="EMBL" id="KKN74200.1"/>
    </source>
</evidence>
<evidence type="ECO:0000256" key="1">
    <source>
        <dbReference type="SAM" id="MobiDB-lite"/>
    </source>
</evidence>
<sequence>MPLHARDLITQAGKLKGNWSVRDRKIRDWYEIIYQKDKLKQDGMESVVSNDPRTGYNLGKHLLTSSIVSHKISNDGLLPEEITATSYLESYTKKRWVAEEKRHRRIGKQGFASKLIGFMLATGWYSMFSMVDKDRVWTEIWNPIDVYPEFGSEGLIEVVRIYTMNPIQANRKVRLMGWDVKQPFTHNVPLYNYWGYDNDGDAVNAIVLNTEYVKEPEKDVAVNRLIQKLGEPMLPVFISPVGGLPDEGSIMKNKWWQQNFGEAIVATNEQMDNTYNKMLSFIQQTARTAAQPRWFERSSGDDQILTEEKMAQWGPIFQLGPNDEVGVMDSPQIPVELRTIMFEYSNMRQRGLFPAVLHGNLQQQLSFLAMANVASSALQVLTPYKDGYEGLLSDLDNYHFRMIEANGFRPHNFIMPENLPEEFEFDVESEIQIPGHLVQRATIARMLNPNFRLPSRWITDRMFPEIADPIKSDAEVRTEDAMMHPDAIKADQIIAYKEHARVLEAANDVEGARIWNKVAASIEAQIGLPVQGRQALPAAPAIPPEVQPTGATEPTTGLGEL</sequence>
<name>A0A0F9SZ26_9ZZZZ</name>
<protein>
    <recommendedName>
        <fullName evidence="3">Portal protein</fullName>
    </recommendedName>
</protein>
<dbReference type="AlphaFoldDB" id="A0A0F9SZ26"/>
<dbReference type="EMBL" id="LAZR01000330">
    <property type="protein sequence ID" value="KKN74200.1"/>
    <property type="molecule type" value="Genomic_DNA"/>
</dbReference>